<dbReference type="SUPFAM" id="SSF51197">
    <property type="entry name" value="Clavaminate synthase-like"/>
    <property type="match status" value="1"/>
</dbReference>
<dbReference type="SMART" id="SM00558">
    <property type="entry name" value="JmjC"/>
    <property type="match status" value="1"/>
</dbReference>
<dbReference type="PROSITE" id="PS51184">
    <property type="entry name" value="JMJC"/>
    <property type="match status" value="1"/>
</dbReference>
<dbReference type="PANTHER" id="PTHR12461">
    <property type="entry name" value="HYPOXIA-INDUCIBLE FACTOR 1 ALPHA INHIBITOR-RELATED"/>
    <property type="match status" value="1"/>
</dbReference>
<evidence type="ECO:0000313" key="2">
    <source>
        <dbReference type="EMBL" id="MFK2874604.1"/>
    </source>
</evidence>
<dbReference type="Gene3D" id="2.60.120.650">
    <property type="entry name" value="Cupin"/>
    <property type="match status" value="1"/>
</dbReference>
<dbReference type="InterPro" id="IPR003347">
    <property type="entry name" value="JmjC_dom"/>
</dbReference>
<dbReference type="Pfam" id="PF13621">
    <property type="entry name" value="Cupin_8"/>
    <property type="match status" value="1"/>
</dbReference>
<dbReference type="PANTHER" id="PTHR12461:SF105">
    <property type="entry name" value="HYPOXIA-INDUCIBLE FACTOR 1-ALPHA INHIBITOR"/>
    <property type="match status" value="1"/>
</dbReference>
<dbReference type="EMBL" id="JADIKG010000013">
    <property type="protein sequence ID" value="MFK2874604.1"/>
    <property type="molecule type" value="Genomic_DNA"/>
</dbReference>
<comment type="caution">
    <text evidence="2">The sequence shown here is derived from an EMBL/GenBank/DDBJ whole genome shotgun (WGS) entry which is preliminary data.</text>
</comment>
<organism evidence="2 3">
    <name type="scientific">Dyella lipolytica</name>
    <dbReference type="NCBI Taxonomy" id="1867835"/>
    <lineage>
        <taxon>Bacteria</taxon>
        <taxon>Pseudomonadati</taxon>
        <taxon>Pseudomonadota</taxon>
        <taxon>Gammaproteobacteria</taxon>
        <taxon>Lysobacterales</taxon>
        <taxon>Rhodanobacteraceae</taxon>
        <taxon>Dyella</taxon>
    </lineage>
</organism>
<protein>
    <submittedName>
        <fullName evidence="2">Cupin-like domain-containing protein</fullName>
    </submittedName>
</protein>
<accession>A0ABW8J0B0</accession>
<evidence type="ECO:0000259" key="1">
    <source>
        <dbReference type="PROSITE" id="PS51184"/>
    </source>
</evidence>
<feature type="domain" description="JmjC" evidence="1">
    <location>
        <begin position="84"/>
        <end position="238"/>
    </location>
</feature>
<dbReference type="Proteomes" id="UP001620405">
    <property type="component" value="Unassembled WGS sequence"/>
</dbReference>
<dbReference type="InterPro" id="IPR041667">
    <property type="entry name" value="Cupin_8"/>
</dbReference>
<keyword evidence="3" id="KW-1185">Reference proteome</keyword>
<reference evidence="2 3" key="1">
    <citation type="submission" date="2020-10" db="EMBL/GenBank/DDBJ databases">
        <title>Phylogeny of dyella-like bacteria.</title>
        <authorList>
            <person name="Fu J."/>
        </authorList>
    </citation>
    <scope>NUCLEOTIDE SEQUENCE [LARGE SCALE GENOMIC DNA]</scope>
    <source>
        <strain evidence="2 3">DHOB07</strain>
    </source>
</reference>
<dbReference type="RefSeq" id="WP_404601076.1">
    <property type="nucleotide sequence ID" value="NZ_JADIKG010000013.1"/>
</dbReference>
<name>A0ABW8J0B0_9GAMM</name>
<gene>
    <name evidence="2" type="ORF">ISP13_13755</name>
</gene>
<evidence type="ECO:0000313" key="3">
    <source>
        <dbReference type="Proteomes" id="UP001620405"/>
    </source>
</evidence>
<sequence>MTPLIQQDWNAFHPWRVGAVRHRVFEDPLLQMDSLLALGRRLEAAGQLLGIDKASTAGTTFTTSRADVEGLEKIGENKGWAILRYVQNDPIYRKLVDGVLDSVRPQLEQKDPGMHYRAGFIFVSAQHSVTPFHFDVEHNFILQMHGRKRLYVWDPDDLVVASEQARNRFHYDRNRDLLVWREEFRERAHVFDLEPGQGAYMPSTSPHMVETGPGLSITMSFTYFTRGTRRDALLHKLHYMAQRAHIEMPAVGRHPHLDDLTEGAATAAAGVRRLVRRLTGHPISRTDPPYAGVIQS</sequence>
<proteinExistence type="predicted"/>